<keyword evidence="2 3" id="KW-0539">Nucleus</keyword>
<dbReference type="InterPro" id="IPR036388">
    <property type="entry name" value="WH-like_DNA-bd_sf"/>
</dbReference>
<feature type="DNA-binding region" description="Fork-head" evidence="3">
    <location>
        <begin position="21"/>
        <end position="101"/>
    </location>
</feature>
<dbReference type="PROSITE" id="PS50039">
    <property type="entry name" value="FORK_HEAD_3"/>
    <property type="match status" value="1"/>
</dbReference>
<dbReference type="PANTHER" id="PTHR11829:SF206">
    <property type="entry name" value="FORKHEAD BOX PROTEIN Q1"/>
    <property type="match status" value="1"/>
</dbReference>
<dbReference type="PRINTS" id="PR00053">
    <property type="entry name" value="FORKHEAD"/>
</dbReference>
<dbReference type="GO" id="GO:0030154">
    <property type="term" value="P:cell differentiation"/>
    <property type="evidence" value="ECO:0007669"/>
    <property type="project" value="TreeGrafter"/>
</dbReference>
<evidence type="ECO:0000256" key="4">
    <source>
        <dbReference type="SAM" id="MobiDB-lite"/>
    </source>
</evidence>
<evidence type="ECO:0000259" key="5">
    <source>
        <dbReference type="PROSITE" id="PS50039"/>
    </source>
</evidence>
<dbReference type="EMBL" id="JARAKH010000035">
    <property type="protein sequence ID" value="KAK8384362.1"/>
    <property type="molecule type" value="Genomic_DNA"/>
</dbReference>
<reference evidence="6 7" key="1">
    <citation type="submission" date="2023-03" db="EMBL/GenBank/DDBJ databases">
        <title>High-quality genome of Scylla paramamosain provides insights in environmental adaptation.</title>
        <authorList>
            <person name="Zhang L."/>
        </authorList>
    </citation>
    <scope>NUCLEOTIDE SEQUENCE [LARGE SCALE GENOMIC DNA]</scope>
    <source>
        <strain evidence="6">LZ_2023a</strain>
        <tissue evidence="6">Muscle</tissue>
    </source>
</reference>
<sequence length="184" mass="20280">MCSTLELKRPPSQESVREAPQAPQTYVELIGEALESSPSGALTLGGISEYLRGKYTFFRGPYQGWRNSVRHNLSLNQVLFQKVLRDPRRPYAKDNLWTLDPRHLPLPLPPGAPPTTHRESSSDPGRLLGVLLGVTPQALFALWPPVPKVAVPPVPPRQVRGFTVEDILRRPPSSLPQGQSGRGG</sequence>
<evidence type="ECO:0000313" key="6">
    <source>
        <dbReference type="EMBL" id="KAK8384362.1"/>
    </source>
</evidence>
<feature type="region of interest" description="Disordered" evidence="4">
    <location>
        <begin position="163"/>
        <end position="184"/>
    </location>
</feature>
<dbReference type="InterPro" id="IPR001766">
    <property type="entry name" value="Fork_head_dom"/>
</dbReference>
<dbReference type="SMART" id="SM00339">
    <property type="entry name" value="FH"/>
    <property type="match status" value="1"/>
</dbReference>
<gene>
    <name evidence="6" type="ORF">O3P69_009272</name>
</gene>
<accession>A0AAW0TCG2</accession>
<evidence type="ECO:0000313" key="7">
    <source>
        <dbReference type="Proteomes" id="UP001487740"/>
    </source>
</evidence>
<keyword evidence="1 3" id="KW-0238">DNA-binding</keyword>
<dbReference type="PROSITE" id="PS00658">
    <property type="entry name" value="FORK_HEAD_2"/>
    <property type="match status" value="1"/>
</dbReference>
<dbReference type="InterPro" id="IPR030456">
    <property type="entry name" value="TF_fork_head_CS_2"/>
</dbReference>
<feature type="compositionally biased region" description="Polar residues" evidence="4">
    <location>
        <begin position="175"/>
        <end position="184"/>
    </location>
</feature>
<dbReference type="InterPro" id="IPR036390">
    <property type="entry name" value="WH_DNA-bd_sf"/>
</dbReference>
<name>A0AAW0TCG2_SCYPA</name>
<dbReference type="GO" id="GO:0000981">
    <property type="term" value="F:DNA-binding transcription factor activity, RNA polymerase II-specific"/>
    <property type="evidence" value="ECO:0007669"/>
    <property type="project" value="TreeGrafter"/>
</dbReference>
<dbReference type="Pfam" id="PF00250">
    <property type="entry name" value="Forkhead"/>
    <property type="match status" value="1"/>
</dbReference>
<feature type="region of interest" description="Disordered" evidence="4">
    <location>
        <begin position="1"/>
        <end position="21"/>
    </location>
</feature>
<protein>
    <recommendedName>
        <fullName evidence="5">Fork-head domain-containing protein</fullName>
    </recommendedName>
</protein>
<comment type="subcellular location">
    <subcellularLocation>
        <location evidence="3">Nucleus</location>
    </subcellularLocation>
</comment>
<dbReference type="PANTHER" id="PTHR11829">
    <property type="entry name" value="FORKHEAD BOX PROTEIN"/>
    <property type="match status" value="1"/>
</dbReference>
<dbReference type="GO" id="GO:0005634">
    <property type="term" value="C:nucleus"/>
    <property type="evidence" value="ECO:0007669"/>
    <property type="project" value="UniProtKB-SubCell"/>
</dbReference>
<dbReference type="InterPro" id="IPR050211">
    <property type="entry name" value="FOX_domain-containing"/>
</dbReference>
<dbReference type="SUPFAM" id="SSF46785">
    <property type="entry name" value="Winged helix' DNA-binding domain"/>
    <property type="match status" value="1"/>
</dbReference>
<evidence type="ECO:0000256" key="1">
    <source>
        <dbReference type="ARBA" id="ARBA00023125"/>
    </source>
</evidence>
<feature type="compositionally biased region" description="Basic and acidic residues" evidence="4">
    <location>
        <begin position="1"/>
        <end position="17"/>
    </location>
</feature>
<organism evidence="6 7">
    <name type="scientific">Scylla paramamosain</name>
    <name type="common">Mud crab</name>
    <dbReference type="NCBI Taxonomy" id="85552"/>
    <lineage>
        <taxon>Eukaryota</taxon>
        <taxon>Metazoa</taxon>
        <taxon>Ecdysozoa</taxon>
        <taxon>Arthropoda</taxon>
        <taxon>Crustacea</taxon>
        <taxon>Multicrustacea</taxon>
        <taxon>Malacostraca</taxon>
        <taxon>Eumalacostraca</taxon>
        <taxon>Eucarida</taxon>
        <taxon>Decapoda</taxon>
        <taxon>Pleocyemata</taxon>
        <taxon>Brachyura</taxon>
        <taxon>Eubrachyura</taxon>
        <taxon>Portunoidea</taxon>
        <taxon>Portunidae</taxon>
        <taxon>Portuninae</taxon>
        <taxon>Scylla</taxon>
    </lineage>
</organism>
<proteinExistence type="predicted"/>
<dbReference type="GO" id="GO:0009653">
    <property type="term" value="P:anatomical structure morphogenesis"/>
    <property type="evidence" value="ECO:0007669"/>
    <property type="project" value="TreeGrafter"/>
</dbReference>
<dbReference type="GO" id="GO:0000978">
    <property type="term" value="F:RNA polymerase II cis-regulatory region sequence-specific DNA binding"/>
    <property type="evidence" value="ECO:0007669"/>
    <property type="project" value="TreeGrafter"/>
</dbReference>
<dbReference type="AlphaFoldDB" id="A0AAW0TCG2"/>
<evidence type="ECO:0000256" key="2">
    <source>
        <dbReference type="ARBA" id="ARBA00023242"/>
    </source>
</evidence>
<evidence type="ECO:0000256" key="3">
    <source>
        <dbReference type="PROSITE-ProRule" id="PRU00089"/>
    </source>
</evidence>
<feature type="domain" description="Fork-head" evidence="5">
    <location>
        <begin position="21"/>
        <end position="101"/>
    </location>
</feature>
<dbReference type="Gene3D" id="1.10.10.10">
    <property type="entry name" value="Winged helix-like DNA-binding domain superfamily/Winged helix DNA-binding domain"/>
    <property type="match status" value="1"/>
</dbReference>
<keyword evidence="7" id="KW-1185">Reference proteome</keyword>
<dbReference type="Proteomes" id="UP001487740">
    <property type="component" value="Unassembled WGS sequence"/>
</dbReference>
<comment type="caution">
    <text evidence="6">The sequence shown here is derived from an EMBL/GenBank/DDBJ whole genome shotgun (WGS) entry which is preliminary data.</text>
</comment>